<dbReference type="GO" id="GO:0005524">
    <property type="term" value="F:ATP binding"/>
    <property type="evidence" value="ECO:0007669"/>
    <property type="project" value="UniProtKB-KW"/>
</dbReference>
<dbReference type="InterPro" id="IPR027417">
    <property type="entry name" value="P-loop_NTPase"/>
</dbReference>
<dbReference type="PATRIC" id="fig|1003181.4.peg.6963"/>
<accession>A0A176RTR3</accession>
<dbReference type="InterPro" id="IPR003586">
    <property type="entry name" value="Hint_dom_C"/>
</dbReference>
<dbReference type="PROSITE" id="PS50818">
    <property type="entry name" value="INTEIN_C_TER"/>
    <property type="match status" value="1"/>
</dbReference>
<keyword evidence="11" id="KW-1185">Reference proteome</keyword>
<sequence length="326" mass="36995">MLLWGKNLPVEEVASLADVNSIRIFIKKIGIFTKKQVLSDIQAILEPIAQVKDEHEIYWDKIKAIEAVGLKPVYDLTIPETHNFVANDVCVHNTSFAMNLAEHAAINNKMPVAVFSMEMSNEQLAMRLISSLGKVNLQNVRTGNLQDNDWTQMIEAVSKLTQSYLFIDETPALNPTELRSRARRLAREKGQLGLIVIDYLQLMQVPNNKENRTNEVSEISRALKSLAKELNVPVVALSQLNRSLEQRSNKRPIMSDLRESGEIEQSADLVIFIYRDEVYNENSLEKGKAEIIVAKQRNGPIGTIFLTFQGKFTRFEPNTEENYHGE</sequence>
<dbReference type="SMART" id="SM00305">
    <property type="entry name" value="HintC"/>
    <property type="match status" value="1"/>
</dbReference>
<feature type="domain" description="SF4 helicase" evidence="9">
    <location>
        <begin position="94"/>
        <end position="322"/>
    </location>
</feature>
<evidence type="ECO:0000256" key="2">
    <source>
        <dbReference type="ARBA" id="ARBA00022741"/>
    </source>
</evidence>
<dbReference type="AlphaFoldDB" id="A0A176RTR3"/>
<dbReference type="SUPFAM" id="SSF51294">
    <property type="entry name" value="Hedgehog/intein (Hint) domain"/>
    <property type="match status" value="1"/>
</dbReference>
<dbReference type="Pfam" id="PF03796">
    <property type="entry name" value="DnaB_C"/>
    <property type="match status" value="1"/>
</dbReference>
<evidence type="ECO:0000256" key="3">
    <source>
        <dbReference type="ARBA" id="ARBA00022806"/>
    </source>
</evidence>
<dbReference type="SUPFAM" id="SSF52540">
    <property type="entry name" value="P-loop containing nucleoside triphosphate hydrolases"/>
    <property type="match status" value="1"/>
</dbReference>
<dbReference type="NCBIfam" id="TIGR01443">
    <property type="entry name" value="intein_Cterm"/>
    <property type="match status" value="1"/>
</dbReference>
<evidence type="ECO:0000256" key="7">
    <source>
        <dbReference type="ARBA" id="ARBA00044940"/>
    </source>
</evidence>
<dbReference type="PANTHER" id="PTHR30153">
    <property type="entry name" value="REPLICATIVE DNA HELICASE DNAB"/>
    <property type="match status" value="1"/>
</dbReference>
<evidence type="ECO:0000256" key="4">
    <source>
        <dbReference type="ARBA" id="ARBA00022840"/>
    </source>
</evidence>
<reference evidence="10 11" key="1">
    <citation type="submission" date="2016-05" db="EMBL/GenBank/DDBJ databases">
        <title>Single-cell genome of chain-forming Candidatus Thiomargarita nelsonii and comparison to other large sulfur-oxidizing bacteria.</title>
        <authorList>
            <person name="Winkel M."/>
            <person name="Salman V."/>
            <person name="Woyke T."/>
            <person name="Schulz-Vogt H."/>
            <person name="Richter M."/>
            <person name="Flood B."/>
            <person name="Bailey J."/>
            <person name="Amann R."/>
            <person name="Mussmann M."/>
        </authorList>
    </citation>
    <scope>NUCLEOTIDE SEQUENCE [LARGE SCALE GENOMIC DNA]</scope>
    <source>
        <strain evidence="10 11">THI036</strain>
    </source>
</reference>
<dbReference type="PROSITE" id="PS51199">
    <property type="entry name" value="SF4_HELICASE"/>
    <property type="match status" value="1"/>
</dbReference>
<dbReference type="GO" id="GO:0003677">
    <property type="term" value="F:DNA binding"/>
    <property type="evidence" value="ECO:0007669"/>
    <property type="project" value="UniProtKB-KW"/>
</dbReference>
<dbReference type="EMBL" id="LUTY01002932">
    <property type="protein sequence ID" value="OAD19130.1"/>
    <property type="molecule type" value="Genomic_DNA"/>
</dbReference>
<dbReference type="CDD" id="cd00081">
    <property type="entry name" value="Hint"/>
    <property type="match status" value="1"/>
</dbReference>
<comment type="caution">
    <text evidence="10">The sequence shown here is derived from an EMBL/GenBank/DDBJ whole genome shotgun (WGS) entry which is preliminary data.</text>
</comment>
<dbReference type="GO" id="GO:0005829">
    <property type="term" value="C:cytosol"/>
    <property type="evidence" value="ECO:0007669"/>
    <property type="project" value="TreeGrafter"/>
</dbReference>
<evidence type="ECO:0000259" key="9">
    <source>
        <dbReference type="PROSITE" id="PS51199"/>
    </source>
</evidence>
<evidence type="ECO:0000256" key="6">
    <source>
        <dbReference type="ARBA" id="ARBA00023235"/>
    </source>
</evidence>
<dbReference type="Gene3D" id="2.170.16.10">
    <property type="entry name" value="Hedgehog/Intein (Hint) domain"/>
    <property type="match status" value="1"/>
</dbReference>
<evidence type="ECO:0000256" key="5">
    <source>
        <dbReference type="ARBA" id="ARBA00023125"/>
    </source>
</evidence>
<name>A0A176RTR3_9GAMM</name>
<gene>
    <name evidence="10" type="ORF">THIOM_005252</name>
</gene>
<comment type="function">
    <text evidence="7">The intein is an endonuclease.</text>
</comment>
<keyword evidence="5" id="KW-0238">DNA-binding</keyword>
<organism evidence="10 11">
    <name type="scientific">Candidatus Thiomargarita nelsonii</name>
    <dbReference type="NCBI Taxonomy" id="1003181"/>
    <lineage>
        <taxon>Bacteria</taxon>
        <taxon>Pseudomonadati</taxon>
        <taxon>Pseudomonadota</taxon>
        <taxon>Gammaproteobacteria</taxon>
        <taxon>Thiotrichales</taxon>
        <taxon>Thiotrichaceae</taxon>
        <taxon>Thiomargarita</taxon>
    </lineage>
</organism>
<dbReference type="InterPro" id="IPR036844">
    <property type="entry name" value="Hint_dom_sf"/>
</dbReference>
<dbReference type="PANTHER" id="PTHR30153:SF2">
    <property type="entry name" value="REPLICATIVE DNA HELICASE"/>
    <property type="match status" value="1"/>
</dbReference>
<dbReference type="GO" id="GO:0003678">
    <property type="term" value="F:DNA helicase activity"/>
    <property type="evidence" value="ECO:0007669"/>
    <property type="project" value="InterPro"/>
</dbReference>
<protein>
    <recommendedName>
        <fullName evidence="8">DNA 5'-3' helicase DnaB</fullName>
    </recommendedName>
</protein>
<evidence type="ECO:0000256" key="1">
    <source>
        <dbReference type="ARBA" id="ARBA00022705"/>
    </source>
</evidence>
<dbReference type="Proteomes" id="UP000076962">
    <property type="component" value="Unassembled WGS sequence"/>
</dbReference>
<keyword evidence="4" id="KW-0067">ATP-binding</keyword>
<keyword evidence="1" id="KW-0235">DNA replication</keyword>
<dbReference type="InterPro" id="IPR030934">
    <property type="entry name" value="Intein_C"/>
</dbReference>
<dbReference type="Gene3D" id="3.40.50.300">
    <property type="entry name" value="P-loop containing nucleotide triphosphate hydrolases"/>
    <property type="match status" value="1"/>
</dbReference>
<keyword evidence="6" id="KW-0413">Isomerase</keyword>
<dbReference type="InterPro" id="IPR007694">
    <property type="entry name" value="DNA_helicase_DnaB-like_C"/>
</dbReference>
<keyword evidence="3 10" id="KW-0378">Hydrolase</keyword>
<evidence type="ECO:0000313" key="11">
    <source>
        <dbReference type="Proteomes" id="UP000076962"/>
    </source>
</evidence>
<keyword evidence="2" id="KW-0547">Nucleotide-binding</keyword>
<proteinExistence type="predicted"/>
<keyword evidence="3 10" id="KW-0347">Helicase</keyword>
<dbReference type="GO" id="GO:0006260">
    <property type="term" value="P:DNA replication"/>
    <property type="evidence" value="ECO:0007669"/>
    <property type="project" value="UniProtKB-KW"/>
</dbReference>
<evidence type="ECO:0000256" key="8">
    <source>
        <dbReference type="ARBA" id="ARBA00045002"/>
    </source>
</evidence>
<dbReference type="CDD" id="cd00984">
    <property type="entry name" value="DnaB_C"/>
    <property type="match status" value="1"/>
</dbReference>
<evidence type="ECO:0000313" key="10">
    <source>
        <dbReference type="EMBL" id="OAD19130.1"/>
    </source>
</evidence>